<keyword evidence="5 9" id="KW-0812">Transmembrane</keyword>
<dbReference type="GO" id="GO:0015297">
    <property type="term" value="F:antiporter activity"/>
    <property type="evidence" value="ECO:0007669"/>
    <property type="project" value="UniProtKB-KW"/>
</dbReference>
<comment type="subcellular location">
    <subcellularLocation>
        <location evidence="1">Cell membrane</location>
        <topology evidence="1">Multi-pass membrane protein</topology>
    </subcellularLocation>
</comment>
<keyword evidence="6 9" id="KW-1133">Transmembrane helix</keyword>
<evidence type="ECO:0000259" key="10">
    <source>
        <dbReference type="Pfam" id="PF03553"/>
    </source>
</evidence>
<evidence type="ECO:0000256" key="6">
    <source>
        <dbReference type="ARBA" id="ARBA00022989"/>
    </source>
</evidence>
<feature type="transmembrane region" description="Helical" evidence="9">
    <location>
        <begin position="355"/>
        <end position="379"/>
    </location>
</feature>
<evidence type="ECO:0000256" key="1">
    <source>
        <dbReference type="ARBA" id="ARBA00004651"/>
    </source>
</evidence>
<dbReference type="EMBL" id="VUMH01000002">
    <property type="protein sequence ID" value="MSS26876.1"/>
    <property type="molecule type" value="Genomic_DNA"/>
</dbReference>
<feature type="transmembrane region" description="Helical" evidence="9">
    <location>
        <begin position="81"/>
        <end position="107"/>
    </location>
</feature>
<keyword evidence="4" id="KW-1003">Cell membrane</keyword>
<dbReference type="NCBIfam" id="TIGR00931">
    <property type="entry name" value="antiport_nhaC"/>
    <property type="match status" value="1"/>
</dbReference>
<gene>
    <name evidence="11" type="primary">nhaC</name>
    <name evidence="11" type="ORF">FYJ44_02215</name>
</gene>
<organism evidence="11 12">
    <name type="scientific">Desulfovibrio porci</name>
    <dbReference type="NCBI Taxonomy" id="2605782"/>
    <lineage>
        <taxon>Bacteria</taxon>
        <taxon>Pseudomonadati</taxon>
        <taxon>Thermodesulfobacteriota</taxon>
        <taxon>Desulfovibrionia</taxon>
        <taxon>Desulfovibrionales</taxon>
        <taxon>Desulfovibrionaceae</taxon>
        <taxon>Desulfovibrio</taxon>
    </lineage>
</organism>
<evidence type="ECO:0000256" key="9">
    <source>
        <dbReference type="SAM" id="Phobius"/>
    </source>
</evidence>
<feature type="transmembrane region" description="Helical" evidence="9">
    <location>
        <begin position="15"/>
        <end position="35"/>
    </location>
</feature>
<feature type="transmembrane region" description="Helical" evidence="9">
    <location>
        <begin position="435"/>
        <end position="455"/>
    </location>
</feature>
<comment type="caution">
    <text evidence="11">The sequence shown here is derived from an EMBL/GenBank/DDBJ whole genome shotgun (WGS) entry which is preliminary data.</text>
</comment>
<dbReference type="Pfam" id="PF03553">
    <property type="entry name" value="Na_H_antiporter"/>
    <property type="match status" value="1"/>
</dbReference>
<dbReference type="InterPro" id="IPR018461">
    <property type="entry name" value="Na/H_Antiport_NhaC-like_C"/>
</dbReference>
<name>A0A6L5XI64_9BACT</name>
<feature type="domain" description="Na+/H+ antiporter NhaC-like C-terminal" evidence="10">
    <location>
        <begin position="167"/>
        <end position="456"/>
    </location>
</feature>
<evidence type="ECO:0000256" key="2">
    <source>
        <dbReference type="ARBA" id="ARBA00022448"/>
    </source>
</evidence>
<protein>
    <submittedName>
        <fullName evidence="11">Na+/H+ antiporter NhaC</fullName>
    </submittedName>
</protein>
<feature type="transmembrane region" description="Helical" evidence="9">
    <location>
        <begin position="143"/>
        <end position="168"/>
    </location>
</feature>
<feature type="transmembrane region" description="Helical" evidence="9">
    <location>
        <begin position="237"/>
        <end position="256"/>
    </location>
</feature>
<dbReference type="GO" id="GO:0005886">
    <property type="term" value="C:plasma membrane"/>
    <property type="evidence" value="ECO:0007669"/>
    <property type="project" value="UniProtKB-SubCell"/>
</dbReference>
<keyword evidence="3" id="KW-0050">Antiport</keyword>
<evidence type="ECO:0000313" key="12">
    <source>
        <dbReference type="Proteomes" id="UP000477488"/>
    </source>
</evidence>
<dbReference type="Proteomes" id="UP000477488">
    <property type="component" value="Unassembled WGS sequence"/>
</dbReference>
<dbReference type="InterPro" id="IPR052180">
    <property type="entry name" value="NhaC_Na-H+_Antiporter"/>
</dbReference>
<feature type="transmembrane region" description="Helical" evidence="9">
    <location>
        <begin position="263"/>
        <end position="283"/>
    </location>
</feature>
<keyword evidence="7 9" id="KW-0472">Membrane</keyword>
<dbReference type="PANTHER" id="PTHR33451">
    <property type="entry name" value="MALATE-2H(+)/NA(+)-LACTATE ANTIPORTER"/>
    <property type="match status" value="1"/>
</dbReference>
<proteinExistence type="inferred from homology"/>
<feature type="transmembrane region" description="Helical" evidence="9">
    <location>
        <begin position="114"/>
        <end position="137"/>
    </location>
</feature>
<evidence type="ECO:0000256" key="4">
    <source>
        <dbReference type="ARBA" id="ARBA00022475"/>
    </source>
</evidence>
<evidence type="ECO:0000256" key="5">
    <source>
        <dbReference type="ARBA" id="ARBA00022692"/>
    </source>
</evidence>
<evidence type="ECO:0000256" key="3">
    <source>
        <dbReference type="ARBA" id="ARBA00022449"/>
    </source>
</evidence>
<comment type="similarity">
    <text evidence="8">Belongs to the NhaC Na(+)/H(+) (TC 2.A.35) antiporter family.</text>
</comment>
<evidence type="ECO:0000256" key="7">
    <source>
        <dbReference type="ARBA" id="ARBA00023136"/>
    </source>
</evidence>
<feature type="transmembrane region" description="Helical" evidence="9">
    <location>
        <begin position="42"/>
        <end position="61"/>
    </location>
</feature>
<feature type="transmembrane region" description="Helical" evidence="9">
    <location>
        <begin position="197"/>
        <end position="217"/>
    </location>
</feature>
<keyword evidence="12" id="KW-1185">Reference proteome</keyword>
<dbReference type="AlphaFoldDB" id="A0A6L5XI64"/>
<sequence>MSGGHPMPQHKTPSFAFAVTTLLTIVALIAGGLIFFKLQLHLLMLTGWIVSAAFGKCLGFSYADLEAGAYELIMKAMGACLILMCVGALIGAWIAAGTVPVMIYVGLNIITPSLFLVTSLIVCSLTSLATGTSWGTIGTVGVALMGIGAGLGFTPGLTAASIICGSFFGDKMSPLSDTTNMAAAVNGVPLLRHVKHMFFTITPAYVITFILYAILGFQHSGDISSGQLTTILNGLDSHFRIGVIPALPMLLVLILLLRRSNPVVAITSGALFGVAIAVLHGGMDLSTAFNTMWGGYKGQFEDPFLAKLLNRGGVTSMLNILCLVILACGLGGMLKRMGVIDAALDPLARRADTGFKLVGATLIIGYGTLMLTAAIYFSIVMTGTLMAPIFRKNGFRPENCSRVVEDASTLGGPLVPWANNALFPMATLGVTYAEYVPWVFLLYLTPVVSLLYAFFNITMTRLTPEEMAEEKKADLRQDSLAAAEEKR</sequence>
<reference evidence="11 12" key="1">
    <citation type="submission" date="2019-09" db="EMBL/GenBank/DDBJ databases">
        <title>In-depth cultivation of the pig gut microbiome towards novel bacterial diversity and tailored functional studies.</title>
        <authorList>
            <person name="Wylensek D."/>
            <person name="Hitch T.C.A."/>
            <person name="Clavel T."/>
        </authorList>
    </citation>
    <scope>NUCLEOTIDE SEQUENCE [LARGE SCALE GENOMIC DNA]</scope>
    <source>
        <strain evidence="11 12">PG-178-WT-4</strain>
    </source>
</reference>
<dbReference type="PANTHER" id="PTHR33451:SF3">
    <property type="entry name" value="MALATE-2H(+)_NA(+)-LACTATE ANTIPORTER"/>
    <property type="match status" value="1"/>
</dbReference>
<accession>A0A6L5XI64</accession>
<evidence type="ECO:0000313" key="11">
    <source>
        <dbReference type="EMBL" id="MSS26876.1"/>
    </source>
</evidence>
<dbReference type="InterPro" id="IPR004770">
    <property type="entry name" value="Na/H_antiport_NhaC"/>
</dbReference>
<keyword evidence="2" id="KW-0813">Transport</keyword>
<feature type="transmembrane region" description="Helical" evidence="9">
    <location>
        <begin position="314"/>
        <end position="334"/>
    </location>
</feature>
<evidence type="ECO:0000256" key="8">
    <source>
        <dbReference type="ARBA" id="ARBA00038435"/>
    </source>
</evidence>